<dbReference type="AlphaFoldDB" id="A0A6I6MSH1"/>
<evidence type="ECO:0000256" key="3">
    <source>
        <dbReference type="ARBA" id="ARBA00022723"/>
    </source>
</evidence>
<dbReference type="GO" id="GO:0004022">
    <property type="term" value="F:alcohol dehydrogenase (NAD+) activity"/>
    <property type="evidence" value="ECO:0007669"/>
    <property type="project" value="UniProtKB-EC"/>
</dbReference>
<dbReference type="Pfam" id="PF00107">
    <property type="entry name" value="ADH_zinc_N"/>
    <property type="match status" value="1"/>
</dbReference>
<evidence type="ECO:0000259" key="7">
    <source>
        <dbReference type="Pfam" id="PF08240"/>
    </source>
</evidence>
<evidence type="ECO:0000256" key="1">
    <source>
        <dbReference type="ARBA" id="ARBA00001947"/>
    </source>
</evidence>
<gene>
    <name evidence="8" type="ORF">DSM104635_01453</name>
</gene>
<comment type="similarity">
    <text evidence="2">Belongs to the zinc-containing alcohol dehydrogenase family.</text>
</comment>
<evidence type="ECO:0000313" key="8">
    <source>
        <dbReference type="EMBL" id="QGZ94632.1"/>
    </source>
</evidence>
<evidence type="ECO:0000313" key="9">
    <source>
        <dbReference type="Proteomes" id="UP000431269"/>
    </source>
</evidence>
<dbReference type="CDD" id="cd08240">
    <property type="entry name" value="6_hydroxyhexanoate_dh_like"/>
    <property type="match status" value="1"/>
</dbReference>
<sequence length="346" mass="35781">MKAQAMTAFGAPLTPMDLDAKKPGPGEALVRVTRAGLCHSDLHIHDGYFDFGEVKQPVVVDMPAVLGHEIEGEVAELGEGVSAPVIGTRVAVYPWLGCNQCDTCKTGDQQLCIALPRRALGVAQWGGMAEYVHVPFADALIPIGDLAPGLGALAMCSGLTAYSALKKIAATPPDQPVLLIGMGGVGLQAMALSKNVLPNKIIAADIEPAKREAALGYGAVEAIEPTPAAWKAVAAKHGSTGAAIDFVGAPATFGFGTAALRRGGKYVIVGLFGGATTLPLASLPLRPISIIGSYVGRLDEARALIRLLRQGAVPAPPMQERPLDQANSAINDLRAGKVLGRVLLTP</sequence>
<dbReference type="EMBL" id="CP047045">
    <property type="protein sequence ID" value="QGZ94632.1"/>
    <property type="molecule type" value="Genomic_DNA"/>
</dbReference>
<reference evidence="9" key="1">
    <citation type="submission" date="2019-12" db="EMBL/GenBank/DDBJ databases">
        <title>Complete genome of Terracaulis silvestris 0127_4.</title>
        <authorList>
            <person name="Vieira S."/>
            <person name="Riedel T."/>
            <person name="Sproer C."/>
            <person name="Pascual J."/>
            <person name="Boedeker C."/>
            <person name="Overmann J."/>
        </authorList>
    </citation>
    <scope>NUCLEOTIDE SEQUENCE [LARGE SCALE GENOMIC DNA]</scope>
    <source>
        <strain evidence="9">0127_4</strain>
    </source>
</reference>
<dbReference type="InterPro" id="IPR036291">
    <property type="entry name" value="NAD(P)-bd_dom_sf"/>
</dbReference>
<evidence type="ECO:0000259" key="6">
    <source>
        <dbReference type="Pfam" id="PF00107"/>
    </source>
</evidence>
<evidence type="ECO:0000256" key="5">
    <source>
        <dbReference type="ARBA" id="ARBA00023002"/>
    </source>
</evidence>
<evidence type="ECO:0000256" key="4">
    <source>
        <dbReference type="ARBA" id="ARBA00022833"/>
    </source>
</evidence>
<keyword evidence="5 8" id="KW-0560">Oxidoreductase</keyword>
<keyword evidence="4" id="KW-0862">Zinc</keyword>
<dbReference type="GO" id="GO:0005737">
    <property type="term" value="C:cytoplasm"/>
    <property type="evidence" value="ECO:0007669"/>
    <property type="project" value="TreeGrafter"/>
</dbReference>
<protein>
    <submittedName>
        <fullName evidence="8">Alcohol dehydrogenase</fullName>
        <ecNumber evidence="8">1.1.1.1</ecNumber>
    </submittedName>
</protein>
<dbReference type="KEGG" id="tsv:DSM104635_01453"/>
<dbReference type="PANTHER" id="PTHR42940:SF8">
    <property type="entry name" value="VACUOLAR PROTEIN SORTING-ASSOCIATED PROTEIN 11"/>
    <property type="match status" value="1"/>
</dbReference>
<dbReference type="SUPFAM" id="SSF51735">
    <property type="entry name" value="NAD(P)-binding Rossmann-fold domains"/>
    <property type="match status" value="1"/>
</dbReference>
<dbReference type="InterPro" id="IPR011032">
    <property type="entry name" value="GroES-like_sf"/>
</dbReference>
<dbReference type="RefSeq" id="WP_158765556.1">
    <property type="nucleotide sequence ID" value="NZ_CP047045.1"/>
</dbReference>
<feature type="domain" description="Alcohol dehydrogenase-like N-terminal" evidence="7">
    <location>
        <begin position="24"/>
        <end position="143"/>
    </location>
</feature>
<organism evidence="8 9">
    <name type="scientific">Terricaulis silvestris</name>
    <dbReference type="NCBI Taxonomy" id="2686094"/>
    <lineage>
        <taxon>Bacteria</taxon>
        <taxon>Pseudomonadati</taxon>
        <taxon>Pseudomonadota</taxon>
        <taxon>Alphaproteobacteria</taxon>
        <taxon>Caulobacterales</taxon>
        <taxon>Caulobacteraceae</taxon>
        <taxon>Terricaulis</taxon>
    </lineage>
</organism>
<proteinExistence type="inferred from homology"/>
<dbReference type="InterPro" id="IPR013149">
    <property type="entry name" value="ADH-like_C"/>
</dbReference>
<comment type="cofactor">
    <cofactor evidence="1">
        <name>Zn(2+)</name>
        <dbReference type="ChEBI" id="CHEBI:29105"/>
    </cofactor>
</comment>
<dbReference type="SUPFAM" id="SSF50129">
    <property type="entry name" value="GroES-like"/>
    <property type="match status" value="1"/>
</dbReference>
<dbReference type="Pfam" id="PF08240">
    <property type="entry name" value="ADH_N"/>
    <property type="match status" value="1"/>
</dbReference>
<feature type="domain" description="Alcohol dehydrogenase-like C-terminal" evidence="6">
    <location>
        <begin position="184"/>
        <end position="308"/>
    </location>
</feature>
<dbReference type="Gene3D" id="3.90.180.10">
    <property type="entry name" value="Medium-chain alcohol dehydrogenases, catalytic domain"/>
    <property type="match status" value="1"/>
</dbReference>
<evidence type="ECO:0000256" key="2">
    <source>
        <dbReference type="ARBA" id="ARBA00008072"/>
    </source>
</evidence>
<dbReference type="Gene3D" id="3.40.50.720">
    <property type="entry name" value="NAD(P)-binding Rossmann-like Domain"/>
    <property type="match status" value="1"/>
</dbReference>
<keyword evidence="3" id="KW-0479">Metal-binding</keyword>
<dbReference type="InterPro" id="IPR013154">
    <property type="entry name" value="ADH-like_N"/>
</dbReference>
<dbReference type="GO" id="GO:0046872">
    <property type="term" value="F:metal ion binding"/>
    <property type="evidence" value="ECO:0007669"/>
    <property type="project" value="UniProtKB-KW"/>
</dbReference>
<dbReference type="Proteomes" id="UP000431269">
    <property type="component" value="Chromosome"/>
</dbReference>
<accession>A0A6I6MSH1</accession>
<name>A0A6I6MSH1_9CAUL</name>
<dbReference type="EC" id="1.1.1.1" evidence="8"/>
<dbReference type="PANTHER" id="PTHR42940">
    <property type="entry name" value="ALCOHOL DEHYDROGENASE 1-RELATED"/>
    <property type="match status" value="1"/>
</dbReference>
<keyword evidence="9" id="KW-1185">Reference proteome</keyword>